<dbReference type="GO" id="GO:0003677">
    <property type="term" value="F:DNA binding"/>
    <property type="evidence" value="ECO:0007669"/>
    <property type="project" value="InterPro"/>
</dbReference>
<reference evidence="2 3" key="1">
    <citation type="submission" date="2018-08" db="EMBL/GenBank/DDBJ databases">
        <title>Actinomadura spongicola sp. nov., isolated from marine sponge Leucetta chagosensis.</title>
        <authorList>
            <person name="Li L."/>
            <person name="Lin H.W."/>
        </authorList>
    </citation>
    <scope>NUCLEOTIDE SEQUENCE [LARGE SCALE GENOMIC DNA]</scope>
    <source>
        <strain evidence="2 3">LHW52907</strain>
    </source>
</reference>
<comment type="caution">
    <text evidence="2">The sequence shown here is derived from an EMBL/GenBank/DDBJ whole genome shotgun (WGS) entry which is preliminary data.</text>
</comment>
<keyword evidence="3" id="KW-1185">Reference proteome</keyword>
<protein>
    <submittedName>
        <fullName evidence="2">XRE family transcriptional regulator</fullName>
    </submittedName>
</protein>
<dbReference type="Pfam" id="PF13560">
    <property type="entry name" value="HTH_31"/>
    <property type="match status" value="1"/>
</dbReference>
<organism evidence="2 3">
    <name type="scientific">Actinomadura spongiicola</name>
    <dbReference type="NCBI Taxonomy" id="2303421"/>
    <lineage>
        <taxon>Bacteria</taxon>
        <taxon>Bacillati</taxon>
        <taxon>Actinomycetota</taxon>
        <taxon>Actinomycetes</taxon>
        <taxon>Streptosporangiales</taxon>
        <taxon>Thermomonosporaceae</taxon>
        <taxon>Actinomadura</taxon>
    </lineage>
</organism>
<feature type="domain" description="HTH cro/C1-type" evidence="1">
    <location>
        <begin position="41"/>
        <end position="83"/>
    </location>
</feature>
<dbReference type="AlphaFoldDB" id="A0A372GEP8"/>
<evidence type="ECO:0000313" key="3">
    <source>
        <dbReference type="Proteomes" id="UP000262882"/>
    </source>
</evidence>
<dbReference type="InterPro" id="IPR001387">
    <property type="entry name" value="Cro/C1-type_HTH"/>
</dbReference>
<dbReference type="InterPro" id="IPR010982">
    <property type="entry name" value="Lambda_DNA-bd_dom_sf"/>
</dbReference>
<accession>A0A372GEP8</accession>
<name>A0A372GEP8_9ACTN</name>
<dbReference type="InterPro" id="IPR043917">
    <property type="entry name" value="DUF5753"/>
</dbReference>
<dbReference type="PROSITE" id="PS50943">
    <property type="entry name" value="HTH_CROC1"/>
    <property type="match status" value="1"/>
</dbReference>
<dbReference type="CDD" id="cd00093">
    <property type="entry name" value="HTH_XRE"/>
    <property type="match status" value="1"/>
</dbReference>
<evidence type="ECO:0000259" key="1">
    <source>
        <dbReference type="PROSITE" id="PS50943"/>
    </source>
</evidence>
<dbReference type="Proteomes" id="UP000262882">
    <property type="component" value="Unassembled WGS sequence"/>
</dbReference>
<dbReference type="SUPFAM" id="SSF47413">
    <property type="entry name" value="lambda repressor-like DNA-binding domains"/>
    <property type="match status" value="1"/>
</dbReference>
<evidence type="ECO:0000313" key="2">
    <source>
        <dbReference type="EMBL" id="RFS83672.1"/>
    </source>
</evidence>
<dbReference type="EMBL" id="QVNQ01000006">
    <property type="protein sequence ID" value="RFS83672.1"/>
    <property type="molecule type" value="Genomic_DNA"/>
</dbReference>
<sequence length="278" mass="31603">MYPLMANNRMTPRTFLAKQIRRLRVSVIDPETGKEMSPAGLAKLVYRSESLVKAWESGRRVPQPDDLQRLDEIFDTKDLLAELGRGLVKDERAPEYMDKWREVEEQTTLIRSYHPLLVPGLLQTPEYARAVIASSGRRVADIDKQIQMRMERQEIICPESDTMIVAVMDEFALYRPIGGPETMHDQLVKLLAVAEQPNVRINVVPTSVGEYAGLAGNLDIATMDGRGFAYVDDAFSGDVLEYPEDVSIMEHVWEEIRDKALSVDQSVELIVKVVERWK</sequence>
<gene>
    <name evidence="2" type="ORF">D0T12_21910</name>
</gene>
<dbReference type="Pfam" id="PF19054">
    <property type="entry name" value="DUF5753"/>
    <property type="match status" value="1"/>
</dbReference>
<proteinExistence type="predicted"/>
<dbReference type="Gene3D" id="1.10.260.40">
    <property type="entry name" value="lambda repressor-like DNA-binding domains"/>
    <property type="match status" value="1"/>
</dbReference>